<gene>
    <name evidence="1" type="ORF">QAD02_021575</name>
</gene>
<accession>A0ACC2PTT1</accession>
<name>A0ACC2PTT1_9HYME</name>
<organism evidence="1 2">
    <name type="scientific">Eretmocerus hayati</name>
    <dbReference type="NCBI Taxonomy" id="131215"/>
    <lineage>
        <taxon>Eukaryota</taxon>
        <taxon>Metazoa</taxon>
        <taxon>Ecdysozoa</taxon>
        <taxon>Arthropoda</taxon>
        <taxon>Hexapoda</taxon>
        <taxon>Insecta</taxon>
        <taxon>Pterygota</taxon>
        <taxon>Neoptera</taxon>
        <taxon>Endopterygota</taxon>
        <taxon>Hymenoptera</taxon>
        <taxon>Apocrita</taxon>
        <taxon>Proctotrupomorpha</taxon>
        <taxon>Chalcidoidea</taxon>
        <taxon>Aphelinidae</taxon>
        <taxon>Aphelininae</taxon>
        <taxon>Eretmocerus</taxon>
    </lineage>
</organism>
<evidence type="ECO:0000313" key="1">
    <source>
        <dbReference type="EMBL" id="KAJ8685782.1"/>
    </source>
</evidence>
<dbReference type="EMBL" id="CM056741">
    <property type="protein sequence ID" value="KAJ8685782.1"/>
    <property type="molecule type" value="Genomic_DNA"/>
</dbReference>
<keyword evidence="2" id="KW-1185">Reference proteome</keyword>
<sequence>MSAHLEPWLLLISHRTLPPSASSIAIVTAVASIPGVGATEEGGSPEAAGHSGVDVESATPLCGFVDGEVVVNRKAVVDETNSVATASGLVIVVHCWDVSW</sequence>
<reference evidence="1" key="1">
    <citation type="submission" date="2023-04" db="EMBL/GenBank/DDBJ databases">
        <title>A chromosome-level genome assembly of the parasitoid wasp Eretmocerus hayati.</title>
        <authorList>
            <person name="Zhong Y."/>
            <person name="Liu S."/>
            <person name="Liu Y."/>
        </authorList>
    </citation>
    <scope>NUCLEOTIDE SEQUENCE</scope>
    <source>
        <strain evidence="1">ZJU_SS_LIU_2023</strain>
    </source>
</reference>
<evidence type="ECO:0000313" key="2">
    <source>
        <dbReference type="Proteomes" id="UP001239111"/>
    </source>
</evidence>
<dbReference type="Proteomes" id="UP001239111">
    <property type="component" value="Chromosome 1"/>
</dbReference>
<proteinExistence type="predicted"/>
<comment type="caution">
    <text evidence="1">The sequence shown here is derived from an EMBL/GenBank/DDBJ whole genome shotgun (WGS) entry which is preliminary data.</text>
</comment>
<protein>
    <submittedName>
        <fullName evidence="1">Uncharacterized protein</fullName>
    </submittedName>
</protein>